<evidence type="ECO:0000313" key="2">
    <source>
        <dbReference type="Proteomes" id="UP000324233"/>
    </source>
</evidence>
<name>A0A5B9VY40_9BACT</name>
<accession>A0A5B9VY40</accession>
<reference evidence="1 2" key="1">
    <citation type="submission" date="2019-08" db="EMBL/GenBank/DDBJ databases">
        <title>Deep-cultivation of Planctomycetes and their phenomic and genomic characterization uncovers novel biology.</title>
        <authorList>
            <person name="Wiegand S."/>
            <person name="Jogler M."/>
            <person name="Boedeker C."/>
            <person name="Pinto D."/>
            <person name="Vollmers J."/>
            <person name="Rivas-Marin E."/>
            <person name="Kohn T."/>
            <person name="Peeters S.H."/>
            <person name="Heuer A."/>
            <person name="Rast P."/>
            <person name="Oberbeckmann S."/>
            <person name="Bunk B."/>
            <person name="Jeske O."/>
            <person name="Meyerdierks A."/>
            <person name="Storesund J.E."/>
            <person name="Kallscheuer N."/>
            <person name="Luecker S."/>
            <person name="Lage O.M."/>
            <person name="Pohl T."/>
            <person name="Merkel B.J."/>
            <person name="Hornburger P."/>
            <person name="Mueller R.-W."/>
            <person name="Bruemmer F."/>
            <person name="Labrenz M."/>
            <person name="Spormann A.M."/>
            <person name="Op den Camp H."/>
            <person name="Overmann J."/>
            <person name="Amann R."/>
            <person name="Jetten M.S.M."/>
            <person name="Mascher T."/>
            <person name="Medema M.H."/>
            <person name="Devos D.P."/>
            <person name="Kaster A.-K."/>
            <person name="Ovreas L."/>
            <person name="Rohde M."/>
            <person name="Galperin M.Y."/>
            <person name="Jogler C."/>
        </authorList>
    </citation>
    <scope>NUCLEOTIDE SEQUENCE [LARGE SCALE GENOMIC DNA]</scope>
    <source>
        <strain evidence="1 2">OJF2</strain>
    </source>
</reference>
<dbReference type="InterPro" id="IPR025459">
    <property type="entry name" value="DUF4279"/>
</dbReference>
<dbReference type="RefSeq" id="WP_168221655.1">
    <property type="nucleotide sequence ID" value="NZ_CP042997.1"/>
</dbReference>
<keyword evidence="2" id="KW-1185">Reference proteome</keyword>
<proteinExistence type="predicted"/>
<dbReference type="Proteomes" id="UP000324233">
    <property type="component" value="Chromosome"/>
</dbReference>
<sequence length="158" mass="17878">MTDDEYPTCARTYATLRVYPGDIDPAAITDRLGIEPSSWQRRDEAARRAGGPPRLATVNGWFLESRGRVDSRDSRRHIDWLLDQLAPRAEAIRSLQERGCRMDISCYWLSRSGHGGPIIPPTQMRRLAELNIELGFDFYGPYEEDVRMGTPVAPVQGT</sequence>
<evidence type="ECO:0008006" key="3">
    <source>
        <dbReference type="Google" id="ProtNLM"/>
    </source>
</evidence>
<organism evidence="1 2">
    <name type="scientific">Aquisphaera giovannonii</name>
    <dbReference type="NCBI Taxonomy" id="406548"/>
    <lineage>
        <taxon>Bacteria</taxon>
        <taxon>Pseudomonadati</taxon>
        <taxon>Planctomycetota</taxon>
        <taxon>Planctomycetia</taxon>
        <taxon>Isosphaerales</taxon>
        <taxon>Isosphaeraceae</taxon>
        <taxon>Aquisphaera</taxon>
    </lineage>
</organism>
<dbReference type="Pfam" id="PF14106">
    <property type="entry name" value="DUF4279"/>
    <property type="match status" value="1"/>
</dbReference>
<dbReference type="KEGG" id="agv:OJF2_14460"/>
<protein>
    <recommendedName>
        <fullName evidence="3">DUF4279 domain-containing protein</fullName>
    </recommendedName>
</protein>
<evidence type="ECO:0000313" key="1">
    <source>
        <dbReference type="EMBL" id="QEH32954.1"/>
    </source>
</evidence>
<dbReference type="EMBL" id="CP042997">
    <property type="protein sequence ID" value="QEH32954.1"/>
    <property type="molecule type" value="Genomic_DNA"/>
</dbReference>
<dbReference type="AlphaFoldDB" id="A0A5B9VY40"/>
<gene>
    <name evidence="1" type="ORF">OJF2_14460</name>
</gene>